<evidence type="ECO:0000256" key="1">
    <source>
        <dbReference type="ARBA" id="ARBA00006620"/>
    </source>
</evidence>
<comment type="caution">
    <text evidence="8">The sequence shown here is derived from an EMBL/GenBank/DDBJ whole genome shotgun (WGS) entry which is preliminary data.</text>
</comment>
<evidence type="ECO:0000256" key="4">
    <source>
        <dbReference type="ARBA" id="ARBA00022759"/>
    </source>
</evidence>
<keyword evidence="2" id="KW-1277">Toxin-antitoxin system</keyword>
<evidence type="ECO:0000256" key="2">
    <source>
        <dbReference type="ARBA" id="ARBA00022649"/>
    </source>
</evidence>
<comment type="similarity">
    <text evidence="1">Belongs to the HicA mRNA interferase family.</text>
</comment>
<evidence type="ECO:0000256" key="6">
    <source>
        <dbReference type="ARBA" id="ARBA00022884"/>
    </source>
</evidence>
<sequence>MKRRDLIKQLEEMGCVFIRHGGNHDWYQNPMTKISQPIARHREINQNLAKHILKMLQNP</sequence>
<keyword evidence="3" id="KW-0540">Nuclease</keyword>
<name>A0A7Z9DX48_9CYAN</name>
<dbReference type="Pfam" id="PF07927">
    <property type="entry name" value="HicA_toxin"/>
    <property type="match status" value="1"/>
</dbReference>
<dbReference type="InterPro" id="IPR038570">
    <property type="entry name" value="HicA_sf"/>
</dbReference>
<keyword evidence="9" id="KW-1185">Reference proteome</keyword>
<evidence type="ECO:0000256" key="3">
    <source>
        <dbReference type="ARBA" id="ARBA00022722"/>
    </source>
</evidence>
<dbReference type="GO" id="GO:0003729">
    <property type="term" value="F:mRNA binding"/>
    <property type="evidence" value="ECO:0007669"/>
    <property type="project" value="InterPro"/>
</dbReference>
<evidence type="ECO:0000313" key="8">
    <source>
        <dbReference type="EMBL" id="VXD15671.1"/>
    </source>
</evidence>
<evidence type="ECO:0008006" key="10">
    <source>
        <dbReference type="Google" id="ProtNLM"/>
    </source>
</evidence>
<keyword evidence="5" id="KW-0378">Hydrolase</keyword>
<dbReference type="GO" id="GO:0004519">
    <property type="term" value="F:endonuclease activity"/>
    <property type="evidence" value="ECO:0007669"/>
    <property type="project" value="UniProtKB-KW"/>
</dbReference>
<dbReference type="Proteomes" id="UP000184550">
    <property type="component" value="Unassembled WGS sequence"/>
</dbReference>
<proteinExistence type="inferred from homology"/>
<dbReference type="RefSeq" id="WP_026788940.1">
    <property type="nucleotide sequence ID" value="NZ_LR734824.1"/>
</dbReference>
<dbReference type="InterPro" id="IPR012933">
    <property type="entry name" value="HicA_mRNA_interferase"/>
</dbReference>
<keyword evidence="6" id="KW-0694">RNA-binding</keyword>
<organism evidence="8 9">
    <name type="scientific">Planktothrix serta PCC 8927</name>
    <dbReference type="NCBI Taxonomy" id="671068"/>
    <lineage>
        <taxon>Bacteria</taxon>
        <taxon>Bacillati</taxon>
        <taxon>Cyanobacteriota</taxon>
        <taxon>Cyanophyceae</taxon>
        <taxon>Oscillatoriophycideae</taxon>
        <taxon>Oscillatoriales</taxon>
        <taxon>Microcoleaceae</taxon>
        <taxon>Planktothrix</taxon>
    </lineage>
</organism>
<reference evidence="8" key="1">
    <citation type="submission" date="2019-10" db="EMBL/GenBank/DDBJ databases">
        <authorList>
            <consortium name="Genoscope - CEA"/>
            <person name="William W."/>
        </authorList>
    </citation>
    <scope>NUCLEOTIDE SEQUENCE [LARGE SCALE GENOMIC DNA]</scope>
    <source>
        <strain evidence="8">BBR_PRJEB10992</strain>
    </source>
</reference>
<dbReference type="SUPFAM" id="SSF54786">
    <property type="entry name" value="YcfA/nrd intein domain"/>
    <property type="match status" value="1"/>
</dbReference>
<dbReference type="EMBL" id="CZCU02000124">
    <property type="protein sequence ID" value="VXD15671.1"/>
    <property type="molecule type" value="Genomic_DNA"/>
</dbReference>
<accession>A0A7Z9DX48</accession>
<protein>
    <recommendedName>
        <fullName evidence="10">YcfA family protein</fullName>
    </recommendedName>
</protein>
<keyword evidence="4" id="KW-0255">Endonuclease</keyword>
<dbReference type="GO" id="GO:0016787">
    <property type="term" value="F:hydrolase activity"/>
    <property type="evidence" value="ECO:0007669"/>
    <property type="project" value="UniProtKB-KW"/>
</dbReference>
<keyword evidence="7" id="KW-0346">Stress response</keyword>
<evidence type="ECO:0000256" key="5">
    <source>
        <dbReference type="ARBA" id="ARBA00022801"/>
    </source>
</evidence>
<dbReference type="AlphaFoldDB" id="A0A7Z9DX48"/>
<gene>
    <name evidence="8" type="ORF">PL8927_50134</name>
</gene>
<dbReference type="Gene3D" id="3.30.920.30">
    <property type="entry name" value="Hypothetical protein"/>
    <property type="match status" value="1"/>
</dbReference>
<evidence type="ECO:0000313" key="9">
    <source>
        <dbReference type="Proteomes" id="UP000184550"/>
    </source>
</evidence>
<evidence type="ECO:0000256" key="7">
    <source>
        <dbReference type="ARBA" id="ARBA00023016"/>
    </source>
</evidence>
<dbReference type="OrthoDB" id="9799854at2"/>